<dbReference type="GO" id="GO:0005737">
    <property type="term" value="C:cytoplasm"/>
    <property type="evidence" value="ECO:0007669"/>
    <property type="project" value="TreeGrafter"/>
</dbReference>
<dbReference type="InterPro" id="IPR001345">
    <property type="entry name" value="PG/BPGM_mutase_AS"/>
</dbReference>
<dbReference type="STRING" id="1673428.CPM_1151"/>
<dbReference type="KEGG" id="cdiv:CPM_1151"/>
<protein>
    <submittedName>
        <fullName evidence="5">Phosphatase</fullName>
    </submittedName>
</protein>
<evidence type="ECO:0000313" key="7">
    <source>
        <dbReference type="Proteomes" id="UP000187822"/>
    </source>
</evidence>
<evidence type="ECO:0000256" key="4">
    <source>
        <dbReference type="PIRSR" id="PIRSR613078-2"/>
    </source>
</evidence>
<dbReference type="PANTHER" id="PTHR48100:SF1">
    <property type="entry name" value="HISTIDINE PHOSPHATASE FAMILY PROTEIN-RELATED"/>
    <property type="match status" value="1"/>
</dbReference>
<keyword evidence="7" id="KW-1185">Reference proteome</keyword>
<dbReference type="Proteomes" id="UP000195607">
    <property type="component" value="Chromosome I"/>
</dbReference>
<dbReference type="AlphaFoldDB" id="A0A1N5UWW3"/>
<feature type="active site" description="Tele-phosphohistidine intermediate" evidence="3">
    <location>
        <position position="14"/>
    </location>
</feature>
<evidence type="ECO:0000313" key="6">
    <source>
        <dbReference type="EMBL" id="SJK84962.1"/>
    </source>
</evidence>
<organism evidence="5 8">
    <name type="scientific">Cuniculiplasma divulgatum</name>
    <dbReference type="NCBI Taxonomy" id="1673428"/>
    <lineage>
        <taxon>Archaea</taxon>
        <taxon>Methanobacteriati</taxon>
        <taxon>Thermoplasmatota</taxon>
        <taxon>Thermoplasmata</taxon>
        <taxon>Thermoplasmatales</taxon>
        <taxon>Cuniculiplasmataceae</taxon>
        <taxon>Cuniculiplasma</taxon>
    </lineage>
</organism>
<evidence type="ECO:0000256" key="1">
    <source>
        <dbReference type="ARBA" id="ARBA00023152"/>
    </source>
</evidence>
<evidence type="ECO:0000313" key="5">
    <source>
        <dbReference type="EMBL" id="SIM65291.1"/>
    </source>
</evidence>
<dbReference type="CDD" id="cd07067">
    <property type="entry name" value="HP_PGM_like"/>
    <property type="match status" value="1"/>
</dbReference>
<dbReference type="InterPro" id="IPR050275">
    <property type="entry name" value="PGM_Phosphatase"/>
</dbReference>
<reference evidence="5 8" key="1">
    <citation type="submission" date="2016-04" db="EMBL/GenBank/DDBJ databases">
        <authorList>
            <person name="Evans L.H."/>
            <person name="Alamgir A."/>
            <person name="Owens N."/>
            <person name="Weber N.D."/>
            <person name="Virtaneva K."/>
            <person name="Barbian K."/>
            <person name="Babar A."/>
            <person name="Rosenke K."/>
        </authorList>
    </citation>
    <scope>NUCLEOTIDE SEQUENCE [LARGE SCALE GENOMIC DNA]</scope>
    <source>
        <strain evidence="5">S5</strain>
        <strain evidence="8">S5(T) (JCM 30642 \VKM B-2941)</strain>
    </source>
</reference>
<dbReference type="Gene3D" id="3.40.50.1240">
    <property type="entry name" value="Phosphoglycerate mutase-like"/>
    <property type="match status" value="1"/>
</dbReference>
<dbReference type="EMBL" id="LT671858">
    <property type="protein sequence ID" value="SIM65291.1"/>
    <property type="molecule type" value="Genomic_DNA"/>
</dbReference>
<evidence type="ECO:0000313" key="8">
    <source>
        <dbReference type="Proteomes" id="UP000195607"/>
    </source>
</evidence>
<keyword evidence="1" id="KW-0324">Glycolysis</keyword>
<name>A0A1N5UWW3_9ARCH</name>
<evidence type="ECO:0000256" key="3">
    <source>
        <dbReference type="PIRSR" id="PIRSR613078-1"/>
    </source>
</evidence>
<sequence length="218" mass="24848">MGNDFTGKIYILRHGQTDCNKAGLWYCPEDSHINEDGRKQAEAIKDVIFKIDPERVYCSPFQRCIDTAEMVTGKDSRYPIIIDECLGERNFRGIEGLDSEGIMRNFGVSMNFSPVTPNIDFIPGVESSSTFHKRIEKCMDNILNNSKDNEKILLVTHGGVMWSIIHQKLNLVPKPRTFLNCALLGLEVKHGIFSPFLSINMREDWYSDINPSWSSLQL</sequence>
<dbReference type="GeneID" id="41588406"/>
<dbReference type="RefSeq" id="WP_021789505.1">
    <property type="nucleotide sequence ID" value="NZ_LT671858.1"/>
</dbReference>
<dbReference type="PANTHER" id="PTHR48100">
    <property type="entry name" value="BROAD-SPECIFICITY PHOSPHATASE YOR283W-RELATED"/>
    <property type="match status" value="1"/>
</dbReference>
<feature type="active site" description="Proton donor/acceptor" evidence="3">
    <location>
        <position position="88"/>
    </location>
</feature>
<keyword evidence="2" id="KW-0413">Isomerase</keyword>
<reference evidence="7" key="2">
    <citation type="submission" date="2016-06" db="EMBL/GenBank/DDBJ databases">
        <authorList>
            <person name="Toshchakov V.S."/>
        </authorList>
    </citation>
    <scope>NUCLEOTIDE SEQUENCE [LARGE SCALE GENOMIC DNA]</scope>
    <source>
        <strain>PM4 (JCM 30641</strain>
        <strain evidence="7">\VKM B-2940)</strain>
    </source>
</reference>
<dbReference type="PROSITE" id="PS00175">
    <property type="entry name" value="PG_MUTASE"/>
    <property type="match status" value="1"/>
</dbReference>
<evidence type="ECO:0000256" key="2">
    <source>
        <dbReference type="ARBA" id="ARBA00023235"/>
    </source>
</evidence>
<dbReference type="EMBL" id="LT719092">
    <property type="protein sequence ID" value="SJK84962.1"/>
    <property type="molecule type" value="Genomic_DNA"/>
</dbReference>
<feature type="binding site" evidence="4">
    <location>
        <begin position="13"/>
        <end position="20"/>
    </location>
    <ligand>
        <name>substrate</name>
    </ligand>
</feature>
<gene>
    <name evidence="6" type="ORF">CPM_1151</name>
    <name evidence="5" type="ORF">CSP5_1147</name>
</gene>
<dbReference type="Pfam" id="PF00300">
    <property type="entry name" value="His_Phos_1"/>
    <property type="match status" value="1"/>
</dbReference>
<dbReference type="SMART" id="SM00855">
    <property type="entry name" value="PGAM"/>
    <property type="match status" value="1"/>
</dbReference>
<feature type="binding site" evidence="4">
    <location>
        <position position="63"/>
    </location>
    <ligand>
        <name>substrate</name>
    </ligand>
</feature>
<dbReference type="SUPFAM" id="SSF53254">
    <property type="entry name" value="Phosphoglycerate mutase-like"/>
    <property type="match status" value="1"/>
</dbReference>
<accession>A0A1N5UWW3</accession>
<dbReference type="InterPro" id="IPR013078">
    <property type="entry name" value="His_Pase_superF_clade-1"/>
</dbReference>
<reference evidence="6" key="3">
    <citation type="submission" date="2016-06" db="EMBL/GenBank/DDBJ databases">
        <authorList>
            <person name="Olsen C.W."/>
            <person name="Carey S."/>
            <person name="Hinshaw L."/>
            <person name="Karasin A.I."/>
        </authorList>
    </citation>
    <scope>NUCLEOTIDE SEQUENCE [LARGE SCALE GENOMIC DNA]</scope>
    <source>
        <strain evidence="6">PM4</strain>
    </source>
</reference>
<proteinExistence type="predicted"/>
<dbReference type="GO" id="GO:0016791">
    <property type="term" value="F:phosphatase activity"/>
    <property type="evidence" value="ECO:0007669"/>
    <property type="project" value="TreeGrafter"/>
</dbReference>
<dbReference type="Proteomes" id="UP000187822">
    <property type="component" value="Chromosome I"/>
</dbReference>
<dbReference type="OrthoDB" id="304253at2157"/>
<dbReference type="InterPro" id="IPR029033">
    <property type="entry name" value="His_PPase_superfam"/>
</dbReference>